<sequence>MYYMVLYFAVVLSDVKKHHFGDSSGVLCFWLLLLSRAGSLSTWPGRSICPPSRRRNVPKQSPPPLILESLYEDERLAGWNQG</sequence>
<name>A0A9P8YLE2_9PEZI</name>
<evidence type="ECO:0000313" key="1">
    <source>
        <dbReference type="EMBL" id="KAH7041125.1"/>
    </source>
</evidence>
<organism evidence="1 2">
    <name type="scientific">Microdochium trichocladiopsis</name>
    <dbReference type="NCBI Taxonomy" id="1682393"/>
    <lineage>
        <taxon>Eukaryota</taxon>
        <taxon>Fungi</taxon>
        <taxon>Dikarya</taxon>
        <taxon>Ascomycota</taxon>
        <taxon>Pezizomycotina</taxon>
        <taxon>Sordariomycetes</taxon>
        <taxon>Xylariomycetidae</taxon>
        <taxon>Xylariales</taxon>
        <taxon>Microdochiaceae</taxon>
        <taxon>Microdochium</taxon>
    </lineage>
</organism>
<proteinExistence type="predicted"/>
<comment type="caution">
    <text evidence="1">The sequence shown here is derived from an EMBL/GenBank/DDBJ whole genome shotgun (WGS) entry which is preliminary data.</text>
</comment>
<dbReference type="Proteomes" id="UP000756346">
    <property type="component" value="Unassembled WGS sequence"/>
</dbReference>
<keyword evidence="2" id="KW-1185">Reference proteome</keyword>
<gene>
    <name evidence="1" type="ORF">B0I36DRAFT_312180</name>
</gene>
<protein>
    <submittedName>
        <fullName evidence="1">Uncharacterized protein</fullName>
    </submittedName>
</protein>
<dbReference type="AlphaFoldDB" id="A0A9P8YLE2"/>
<evidence type="ECO:0000313" key="2">
    <source>
        <dbReference type="Proteomes" id="UP000756346"/>
    </source>
</evidence>
<dbReference type="EMBL" id="JAGTJQ010000001">
    <property type="protein sequence ID" value="KAH7041125.1"/>
    <property type="molecule type" value="Genomic_DNA"/>
</dbReference>
<accession>A0A9P8YLE2</accession>
<reference evidence="1" key="1">
    <citation type="journal article" date="2021" name="Nat. Commun.">
        <title>Genetic determinants of endophytism in the Arabidopsis root mycobiome.</title>
        <authorList>
            <person name="Mesny F."/>
            <person name="Miyauchi S."/>
            <person name="Thiergart T."/>
            <person name="Pickel B."/>
            <person name="Atanasova L."/>
            <person name="Karlsson M."/>
            <person name="Huettel B."/>
            <person name="Barry K.W."/>
            <person name="Haridas S."/>
            <person name="Chen C."/>
            <person name="Bauer D."/>
            <person name="Andreopoulos W."/>
            <person name="Pangilinan J."/>
            <person name="LaButti K."/>
            <person name="Riley R."/>
            <person name="Lipzen A."/>
            <person name="Clum A."/>
            <person name="Drula E."/>
            <person name="Henrissat B."/>
            <person name="Kohler A."/>
            <person name="Grigoriev I.V."/>
            <person name="Martin F.M."/>
            <person name="Hacquard S."/>
        </authorList>
    </citation>
    <scope>NUCLEOTIDE SEQUENCE</scope>
    <source>
        <strain evidence="1">MPI-CAGE-CH-0230</strain>
    </source>
</reference>
<dbReference type="GeneID" id="70182016"/>
<dbReference type="RefSeq" id="XP_046019180.1">
    <property type="nucleotide sequence ID" value="XM_046152470.1"/>
</dbReference>